<dbReference type="InterPro" id="IPR008966">
    <property type="entry name" value="Adhesion_dom_sf"/>
</dbReference>
<dbReference type="GO" id="GO:0007155">
    <property type="term" value="P:cell adhesion"/>
    <property type="evidence" value="ECO:0007669"/>
    <property type="project" value="InterPro"/>
</dbReference>
<gene>
    <name evidence="2" type="ORF">DRY71_26475</name>
</gene>
<dbReference type="Proteomes" id="UP000839726">
    <property type="component" value="Unassembled WGS sequence"/>
</dbReference>
<evidence type="ECO:0000313" key="2">
    <source>
        <dbReference type="EMBL" id="EBS2696211.1"/>
    </source>
</evidence>
<organism evidence="2">
    <name type="scientific">Salmonella newport</name>
    <dbReference type="NCBI Taxonomy" id="108619"/>
    <lineage>
        <taxon>Bacteria</taxon>
        <taxon>Pseudomonadati</taxon>
        <taxon>Pseudomonadota</taxon>
        <taxon>Gammaproteobacteria</taxon>
        <taxon>Enterobacterales</taxon>
        <taxon>Enterobacteriaceae</taxon>
        <taxon>Salmonella</taxon>
    </lineage>
</organism>
<name>A0A5U9KYE6_SALNE</name>
<reference evidence="2" key="1">
    <citation type="submission" date="2018-07" db="EMBL/GenBank/DDBJ databases">
        <authorList>
            <person name="Ashton P.M."/>
            <person name="Dallman T."/>
            <person name="Nair S."/>
            <person name="De Pinna E."/>
            <person name="Peters T."/>
            <person name="Grant K."/>
        </authorList>
    </citation>
    <scope>NUCLEOTIDE SEQUENCE [LARGE SCALE GENOMIC DNA]</scope>
    <source>
        <strain evidence="2">436933</strain>
    </source>
</reference>
<accession>A0A5U9KYE6</accession>
<dbReference type="Gene3D" id="2.60.40.1090">
    <property type="entry name" value="Fimbrial-type adhesion domain"/>
    <property type="match status" value="1"/>
</dbReference>
<dbReference type="InterPro" id="IPR036937">
    <property type="entry name" value="Adhesion_dom_fimbrial_sf"/>
</dbReference>
<dbReference type="InterPro" id="IPR000259">
    <property type="entry name" value="Adhesion_dom_fimbrial"/>
</dbReference>
<sequence length="379" mass="41093">MNKMVCGKTAKRNNRPASLLSHRLSQLSLWLVILCAVVLPGYAHADWNSESFACATENGDGSVTLGLPPSVSFSPDNAPGIGQIIYKSNEYTIHYKCKASKGGYMQLQRLADFTPLKDALQKSGLDLTLIIKNSDGTHIDNYNVFTAPEQQPVSKYYGSTISGTLSFQVVLKVKNKPEAGFAAVPSLTAFKVLALSGGGYGTGIYINTPTTRIQYVPTCFVQTRLSTSDIDFGPVITSDVTPDFSLTHPFTVTARVNENCSYGNLKDAYNQFYLELPLKASFILNNGGVTSSDGKSVLLYTHKDSTQKKNGLQLKITDSGNNPVTFDEARLPVNEFGDFDGSKSQWNVSNTYNAVLSATGGPVTTGKYSAQVTVKVDYY</sequence>
<protein>
    <recommendedName>
        <fullName evidence="1">Fimbrial-type adhesion domain-containing protein</fullName>
    </recommendedName>
</protein>
<proteinExistence type="predicted"/>
<dbReference type="SUPFAM" id="SSF49401">
    <property type="entry name" value="Bacterial adhesins"/>
    <property type="match status" value="1"/>
</dbReference>
<feature type="domain" description="Fimbrial-type adhesion" evidence="1">
    <location>
        <begin position="217"/>
        <end position="378"/>
    </location>
</feature>
<dbReference type="Pfam" id="PF00419">
    <property type="entry name" value="Fimbrial"/>
    <property type="match status" value="1"/>
</dbReference>
<evidence type="ECO:0000259" key="1">
    <source>
        <dbReference type="Pfam" id="PF00419"/>
    </source>
</evidence>
<dbReference type="EMBL" id="AAGUYM010000060">
    <property type="protein sequence ID" value="EBS2696211.1"/>
    <property type="molecule type" value="Genomic_DNA"/>
</dbReference>
<dbReference type="AlphaFoldDB" id="A0A5U9KYE6"/>
<dbReference type="GO" id="GO:0009289">
    <property type="term" value="C:pilus"/>
    <property type="evidence" value="ECO:0007669"/>
    <property type="project" value="InterPro"/>
</dbReference>
<comment type="caution">
    <text evidence="2">The sequence shown here is derived from an EMBL/GenBank/DDBJ whole genome shotgun (WGS) entry which is preliminary data.</text>
</comment>